<keyword evidence="4 6" id="KW-0862">Zinc</keyword>
<dbReference type="InterPro" id="IPR013154">
    <property type="entry name" value="ADH-like_N"/>
</dbReference>
<evidence type="ECO:0000259" key="7">
    <source>
        <dbReference type="SMART" id="SM00829"/>
    </source>
</evidence>
<evidence type="ECO:0000256" key="3">
    <source>
        <dbReference type="ARBA" id="ARBA00022723"/>
    </source>
</evidence>
<dbReference type="PANTHER" id="PTHR42940:SF7">
    <property type="entry name" value="ALCOHOL DEHYDROGENASE-LIKE N-TERMINAL DOMAIN-CONTAINING PROTEIN"/>
    <property type="match status" value="1"/>
</dbReference>
<reference evidence="8 9" key="1">
    <citation type="submission" date="2022-02" db="EMBL/GenBank/DDBJ databases">
        <title>Description of Brenneria tiliae sp. nov. isolated from symptomatic Tilia x moltkei and Tilia x europaea trees in the UK.</title>
        <authorList>
            <person name="Kile H."/>
        </authorList>
    </citation>
    <scope>NUCLEOTIDE SEQUENCE [LARGE SCALE GENOMIC DNA]</scope>
    <source>
        <strain evidence="8 9">MC1SB4.1</strain>
    </source>
</reference>
<evidence type="ECO:0000256" key="5">
    <source>
        <dbReference type="ARBA" id="ARBA00023002"/>
    </source>
</evidence>
<dbReference type="RefSeq" id="WP_249246244.1">
    <property type="nucleotide sequence ID" value="NZ_JAKPBZ010000115.1"/>
</dbReference>
<dbReference type="PANTHER" id="PTHR42940">
    <property type="entry name" value="ALCOHOL DEHYDROGENASE 1-RELATED"/>
    <property type="match status" value="1"/>
</dbReference>
<dbReference type="SUPFAM" id="SSF50129">
    <property type="entry name" value="GroES-like"/>
    <property type="match status" value="1"/>
</dbReference>
<comment type="similarity">
    <text evidence="2 6">Belongs to the zinc-containing alcohol dehydrogenase family.</text>
</comment>
<proteinExistence type="inferred from homology"/>
<dbReference type="InterPro" id="IPR036291">
    <property type="entry name" value="NAD(P)-bd_dom_sf"/>
</dbReference>
<keyword evidence="5" id="KW-0560">Oxidoreductase</keyword>
<dbReference type="Proteomes" id="UP001203069">
    <property type="component" value="Unassembled WGS sequence"/>
</dbReference>
<dbReference type="Gene3D" id="3.90.180.10">
    <property type="entry name" value="Medium-chain alcohol dehydrogenases, catalytic domain"/>
    <property type="match status" value="1"/>
</dbReference>
<dbReference type="InterPro" id="IPR020843">
    <property type="entry name" value="ER"/>
</dbReference>
<sequence>MNAKYRAVQATGNGVLELVERPLPTPGAGEVLLSIEACGICHTDAFTVDYGFAGLTYPRVPGHEVIGRITQCGEGIDPRWRVGQRVGVGYLAGRCGQCDPCRNGDFINCANQQVTGVHRDGGYAEAMLANQYGLIAIPDDLDSVSAAPLLCAGITTFNALRKSGVKAGQTAVIQGIGGLGHLGIQYARGMGLRTIAIARGGEKQRLALELGAHHYIDSQVDDPAQALIALGGADVIIATASSPATFGPLLRGLHPHGSLVIVGVGSEPVSINVGDLLAGERSVKGVVTGSPSESETMLNFSLLQNIRAKIETISLEQAAEGYAKMMRNEARFRIVVTIEKQVG</sequence>
<dbReference type="Gene3D" id="3.40.50.720">
    <property type="entry name" value="NAD(P)-binding Rossmann-like Domain"/>
    <property type="match status" value="1"/>
</dbReference>
<protein>
    <submittedName>
        <fullName evidence="8">Zinc-binding dehydrogenase</fullName>
    </submittedName>
</protein>
<name>A0ABT0MZI5_9GAMM</name>
<comment type="caution">
    <text evidence="8">The sequence shown here is derived from an EMBL/GenBank/DDBJ whole genome shotgun (WGS) entry which is preliminary data.</text>
</comment>
<evidence type="ECO:0000256" key="1">
    <source>
        <dbReference type="ARBA" id="ARBA00001947"/>
    </source>
</evidence>
<evidence type="ECO:0000313" key="8">
    <source>
        <dbReference type="EMBL" id="MCL2895271.1"/>
    </source>
</evidence>
<evidence type="ECO:0000256" key="4">
    <source>
        <dbReference type="ARBA" id="ARBA00022833"/>
    </source>
</evidence>
<dbReference type="Pfam" id="PF08240">
    <property type="entry name" value="ADH_N"/>
    <property type="match status" value="1"/>
</dbReference>
<keyword evidence="3 6" id="KW-0479">Metal-binding</keyword>
<dbReference type="SMART" id="SM00829">
    <property type="entry name" value="PKS_ER"/>
    <property type="match status" value="1"/>
</dbReference>
<evidence type="ECO:0000313" key="9">
    <source>
        <dbReference type="Proteomes" id="UP001203069"/>
    </source>
</evidence>
<keyword evidence="9" id="KW-1185">Reference proteome</keyword>
<gene>
    <name evidence="8" type="ORF">MFP26_21600</name>
</gene>
<dbReference type="Pfam" id="PF00107">
    <property type="entry name" value="ADH_zinc_N"/>
    <property type="match status" value="1"/>
</dbReference>
<evidence type="ECO:0000256" key="6">
    <source>
        <dbReference type="RuleBase" id="RU361277"/>
    </source>
</evidence>
<dbReference type="InterPro" id="IPR011032">
    <property type="entry name" value="GroES-like_sf"/>
</dbReference>
<dbReference type="InterPro" id="IPR013149">
    <property type="entry name" value="ADH-like_C"/>
</dbReference>
<feature type="domain" description="Enoyl reductase (ER)" evidence="7">
    <location>
        <begin position="14"/>
        <end position="336"/>
    </location>
</feature>
<comment type="cofactor">
    <cofactor evidence="1 6">
        <name>Zn(2+)</name>
        <dbReference type="ChEBI" id="CHEBI:29105"/>
    </cofactor>
</comment>
<dbReference type="EMBL" id="JAKPBZ010000115">
    <property type="protein sequence ID" value="MCL2895271.1"/>
    <property type="molecule type" value="Genomic_DNA"/>
</dbReference>
<dbReference type="InterPro" id="IPR002328">
    <property type="entry name" value="ADH_Zn_CS"/>
</dbReference>
<accession>A0ABT0MZI5</accession>
<dbReference type="PROSITE" id="PS00059">
    <property type="entry name" value="ADH_ZINC"/>
    <property type="match status" value="1"/>
</dbReference>
<evidence type="ECO:0000256" key="2">
    <source>
        <dbReference type="ARBA" id="ARBA00008072"/>
    </source>
</evidence>
<organism evidence="8 9">
    <name type="scientific">Brenneria tiliae</name>
    <dbReference type="NCBI Taxonomy" id="2914984"/>
    <lineage>
        <taxon>Bacteria</taxon>
        <taxon>Pseudomonadati</taxon>
        <taxon>Pseudomonadota</taxon>
        <taxon>Gammaproteobacteria</taxon>
        <taxon>Enterobacterales</taxon>
        <taxon>Pectobacteriaceae</taxon>
        <taxon>Brenneria</taxon>
    </lineage>
</organism>
<dbReference type="SUPFAM" id="SSF51735">
    <property type="entry name" value="NAD(P)-binding Rossmann-fold domains"/>
    <property type="match status" value="1"/>
</dbReference>